<gene>
    <name evidence="4" type="ORF">CQR47_1472</name>
</gene>
<dbReference type="GO" id="GO:0016787">
    <property type="term" value="F:hydrolase activity"/>
    <property type="evidence" value="ECO:0007669"/>
    <property type="project" value="UniProtKB-KW"/>
</dbReference>
<name>A0A2N3QH51_9BIFI</name>
<dbReference type="NCBIfam" id="NF033745">
    <property type="entry name" value="class_C_sortase"/>
    <property type="match status" value="1"/>
</dbReference>
<feature type="active site" description="Proton donor/acceptor" evidence="2">
    <location>
        <position position="230"/>
    </location>
</feature>
<keyword evidence="3" id="KW-0472">Membrane</keyword>
<evidence type="ECO:0000313" key="5">
    <source>
        <dbReference type="Proteomes" id="UP000233727"/>
    </source>
</evidence>
<keyword evidence="1" id="KW-0378">Hydrolase</keyword>
<evidence type="ECO:0000256" key="1">
    <source>
        <dbReference type="ARBA" id="ARBA00022801"/>
    </source>
</evidence>
<dbReference type="InterPro" id="IPR042002">
    <property type="entry name" value="Sortase_C"/>
</dbReference>
<evidence type="ECO:0000313" key="4">
    <source>
        <dbReference type="EMBL" id="PKU90603.1"/>
    </source>
</evidence>
<dbReference type="SUPFAM" id="SSF63817">
    <property type="entry name" value="Sortase"/>
    <property type="match status" value="1"/>
</dbReference>
<sequence length="370" mass="39564">MTSQSVPSQGNAVVSMTAQHDDGIPRSGIASSATAAGGAPWSQAFNPQAAASPANARRRSEQRYLRSTIVAFLLFTMAFAVLFTPFILQQRATEKESQVADAAASHVMGWPSSKAERMFAQARAYNRRLASSGQPVIGEAADPFTPTSSGSSASDATANTTEAWRHDTEYLSLLNVSHGVMGSIRIPKISVNLPIYHGTSDAVLDDGVGHVYGTSLPVGGTGSHSVLTAHRGLSNKTLFTRLDELRVGDPFYIKIMNETLGYRVISITTIKPSEINGLTIRKGQDLVTLMTCTPYGVNTHRLLVTGRRANIPRSIPEPDDATQDTKQAKTVALAVAAVTLVYGLLATRFRPRPLPVRHRANASPLRGSGV</sequence>
<dbReference type="NCBIfam" id="TIGR01076">
    <property type="entry name" value="sortase_fam"/>
    <property type="match status" value="1"/>
</dbReference>
<protein>
    <submittedName>
        <fullName evidence="4">Sortase</fullName>
    </submittedName>
</protein>
<evidence type="ECO:0000256" key="3">
    <source>
        <dbReference type="SAM" id="Phobius"/>
    </source>
</evidence>
<dbReference type="InterPro" id="IPR023365">
    <property type="entry name" value="Sortase_dom-sf"/>
</dbReference>
<evidence type="ECO:0000256" key="2">
    <source>
        <dbReference type="PIRSR" id="PIRSR605754-1"/>
    </source>
</evidence>
<feature type="transmembrane region" description="Helical" evidence="3">
    <location>
        <begin position="67"/>
        <end position="88"/>
    </location>
</feature>
<dbReference type="AlphaFoldDB" id="A0A2N3QH51"/>
<comment type="caution">
    <text evidence="4">The sequence shown here is derived from an EMBL/GenBank/DDBJ whole genome shotgun (WGS) entry which is preliminary data.</text>
</comment>
<organism evidence="4 5">
    <name type="scientific">Bifidobacterium thermophilum</name>
    <dbReference type="NCBI Taxonomy" id="33905"/>
    <lineage>
        <taxon>Bacteria</taxon>
        <taxon>Bacillati</taxon>
        <taxon>Actinomycetota</taxon>
        <taxon>Actinomycetes</taxon>
        <taxon>Bifidobacteriales</taxon>
        <taxon>Bifidobacteriaceae</taxon>
        <taxon>Bifidobacterium</taxon>
    </lineage>
</organism>
<keyword evidence="3" id="KW-1133">Transmembrane helix</keyword>
<proteinExistence type="predicted"/>
<reference evidence="4 5" key="1">
    <citation type="submission" date="2017-10" db="EMBL/GenBank/DDBJ databases">
        <title>Bifidobacterium genomics.</title>
        <authorList>
            <person name="Lugli G.A."/>
            <person name="Milani C."/>
            <person name="Mancabelli L."/>
        </authorList>
    </citation>
    <scope>NUCLEOTIDE SEQUENCE [LARGE SCALE GENOMIC DNA]</scope>
    <source>
        <strain evidence="4 5">1542B</strain>
    </source>
</reference>
<keyword evidence="3" id="KW-0812">Transmembrane</keyword>
<dbReference type="Pfam" id="PF04203">
    <property type="entry name" value="Sortase"/>
    <property type="match status" value="1"/>
</dbReference>
<dbReference type="Gene3D" id="2.40.260.10">
    <property type="entry name" value="Sortase"/>
    <property type="match status" value="1"/>
</dbReference>
<dbReference type="Proteomes" id="UP000233727">
    <property type="component" value="Unassembled WGS sequence"/>
</dbReference>
<dbReference type="InterPro" id="IPR005754">
    <property type="entry name" value="Sortase"/>
</dbReference>
<dbReference type="CDD" id="cd05827">
    <property type="entry name" value="Sortase_C"/>
    <property type="match status" value="1"/>
</dbReference>
<dbReference type="EMBL" id="PCGY01000017">
    <property type="protein sequence ID" value="PKU90603.1"/>
    <property type="molecule type" value="Genomic_DNA"/>
</dbReference>
<accession>A0A2N3QH51</accession>
<feature type="active site" description="Acyl-thioester intermediate" evidence="2">
    <location>
        <position position="292"/>
    </location>
</feature>